<dbReference type="Pfam" id="PF13365">
    <property type="entry name" value="Trypsin_2"/>
    <property type="match status" value="1"/>
</dbReference>
<feature type="chain" id="PRO_5023091410" evidence="1">
    <location>
        <begin position="26"/>
        <end position="659"/>
    </location>
</feature>
<name>A0A5B9DU97_9GAMM</name>
<accession>A0A5B9DU97</accession>
<protein>
    <submittedName>
        <fullName evidence="2">Trypsin-like peptidase domain-containing protein</fullName>
    </submittedName>
</protein>
<proteinExistence type="predicted"/>
<dbReference type="EMBL" id="CP042807">
    <property type="protein sequence ID" value="QEE23063.1"/>
    <property type="molecule type" value="Genomic_DNA"/>
</dbReference>
<dbReference type="RefSeq" id="WP_147625867.1">
    <property type="nucleotide sequence ID" value="NZ_CP042807.1"/>
</dbReference>
<dbReference type="SUPFAM" id="SSF50494">
    <property type="entry name" value="Trypsin-like serine proteases"/>
    <property type="match status" value="1"/>
</dbReference>
<evidence type="ECO:0000313" key="3">
    <source>
        <dbReference type="Proteomes" id="UP000321807"/>
    </source>
</evidence>
<gene>
    <name evidence="2" type="ORF">CS053_00025</name>
</gene>
<dbReference type="KEGG" id="rgl:CS053_00025"/>
<dbReference type="PANTHER" id="PTHR43019">
    <property type="entry name" value="SERINE ENDOPROTEASE DEGS"/>
    <property type="match status" value="1"/>
</dbReference>
<dbReference type="PANTHER" id="PTHR43019:SF62">
    <property type="entry name" value="SERINE ENDOPROTEASE DEGS"/>
    <property type="match status" value="1"/>
</dbReference>
<organism evidence="2 3">
    <name type="scientific">Rhodanobacter glycinis</name>
    <dbReference type="NCBI Taxonomy" id="582702"/>
    <lineage>
        <taxon>Bacteria</taxon>
        <taxon>Pseudomonadati</taxon>
        <taxon>Pseudomonadota</taxon>
        <taxon>Gammaproteobacteria</taxon>
        <taxon>Lysobacterales</taxon>
        <taxon>Rhodanobacteraceae</taxon>
        <taxon>Rhodanobacter</taxon>
    </lineage>
</organism>
<keyword evidence="1" id="KW-0732">Signal</keyword>
<dbReference type="InterPro" id="IPR009003">
    <property type="entry name" value="Peptidase_S1_PA"/>
</dbReference>
<sequence length="659" mass="72311">MRASVFALLALVACASWGIAGPAVAATLNPAVLPTIQSATFEVVEAKPAKDPLTYEKPLPLDLLPYQERTDKYHSIGTAFALGHNRYVTAGHVLLAGVNGLWGPPALRDASGHVYAIGKIEKFSLRKDFVVFSLASPSPGDAALTVDAKPALNQVVYAVGNALGTGVVIRDGLYTSDTPEQQDGQWKWMRFSAAASPGNSGGPLLDKDGKVIGVVLMKSANENLNYALPISEVLNAPDNLAVMDKRLPYGFDLFDSMLSNVLKAQFALPLDFAQFSASYQKVMDDFADGQLKALLAKELAKLFPNGEGSSELLHGMPSMGDFPTLITRNSSGTWGLAGRSGGKVTLPDNGYLTPGMANHTFLFHLRKPDSISAKKLYGDPVMLMDTLLKTGFVKRRIGPERVQVTSLGKPTQDTLYTDRWQRHWQVRVWPMPYVNARVITFALPVPDGYAVMMRILPAGFVHDYMINLQAIADFAFVTYDGTLAQWKDFLGNTALLPGAFEHIHIGIDYGHRFSYASQRLSFDFTPALQKIDPQSLLTLGFTYADDHGKVTWDVGDVWLAASASDHYWVNVARNVMPSPDLDDSYQSEWKKLLQHRHPYDGVVIDGDDTTKIMRVVDVPAGVKPGVLYTAYYDAEGSHPQAEMKTKLDLLMKNLRVMEH</sequence>
<dbReference type="AlphaFoldDB" id="A0A5B9DU97"/>
<feature type="signal peptide" evidence="1">
    <location>
        <begin position="1"/>
        <end position="25"/>
    </location>
</feature>
<reference evidence="2 3" key="1">
    <citation type="submission" date="2019-08" db="EMBL/GenBank/DDBJ databases">
        <title>Complete genome sequence of Rhodanobacter glycinis strain T01E-68 isolated from tomato root.</title>
        <authorList>
            <person name="Weon H.-Y."/>
            <person name="Lee S.A."/>
        </authorList>
    </citation>
    <scope>NUCLEOTIDE SEQUENCE [LARGE SCALE GENOMIC DNA]</scope>
    <source>
        <strain evidence="2 3">T01E-68</strain>
    </source>
</reference>
<dbReference type="Proteomes" id="UP000321807">
    <property type="component" value="Chromosome"/>
</dbReference>
<evidence type="ECO:0000256" key="1">
    <source>
        <dbReference type="SAM" id="SignalP"/>
    </source>
</evidence>
<dbReference type="Gene3D" id="2.40.10.120">
    <property type="match status" value="1"/>
</dbReference>
<evidence type="ECO:0000313" key="2">
    <source>
        <dbReference type="EMBL" id="QEE23063.1"/>
    </source>
</evidence>